<keyword evidence="2" id="KW-1185">Reference proteome</keyword>
<name>A0A3M2LYG0_9ACTN</name>
<protein>
    <recommendedName>
        <fullName evidence="3">SnoaL-like domain-containing protein</fullName>
    </recommendedName>
</protein>
<evidence type="ECO:0000313" key="2">
    <source>
        <dbReference type="Proteomes" id="UP000282674"/>
    </source>
</evidence>
<evidence type="ECO:0000313" key="1">
    <source>
        <dbReference type="EMBL" id="RMI42176.1"/>
    </source>
</evidence>
<dbReference type="RefSeq" id="WP_122195997.1">
    <property type="nucleotide sequence ID" value="NZ_JBHSKC010000010.1"/>
</dbReference>
<dbReference type="OrthoDB" id="3534693at2"/>
<gene>
    <name evidence="1" type="ORF">EBO15_20295</name>
</gene>
<sequence>MTDAYTAYWSANVRAAKLPREQGRAELSAFAEPDHVNKTLDGASDWQRKGFEPWGHVTVHVTSVQVSGSTARLVECQDASTAGIANARTHQLIKGTRGSPHVRLAADMQQDGDRRWRLKQVAIQGNTCTASRS</sequence>
<dbReference type="Proteomes" id="UP000282674">
    <property type="component" value="Unassembled WGS sequence"/>
</dbReference>
<dbReference type="EMBL" id="RFFG01000035">
    <property type="protein sequence ID" value="RMI42176.1"/>
    <property type="molecule type" value="Genomic_DNA"/>
</dbReference>
<organism evidence="1 2">
    <name type="scientific">Actinomadura harenae</name>
    <dbReference type="NCBI Taxonomy" id="2483351"/>
    <lineage>
        <taxon>Bacteria</taxon>
        <taxon>Bacillati</taxon>
        <taxon>Actinomycetota</taxon>
        <taxon>Actinomycetes</taxon>
        <taxon>Streptosporangiales</taxon>
        <taxon>Thermomonosporaceae</taxon>
        <taxon>Actinomadura</taxon>
    </lineage>
</organism>
<reference evidence="1 2" key="1">
    <citation type="submission" date="2018-10" db="EMBL/GenBank/DDBJ databases">
        <title>Isolation from soil.</title>
        <authorList>
            <person name="Hu J."/>
        </authorList>
    </citation>
    <scope>NUCLEOTIDE SEQUENCE [LARGE SCALE GENOMIC DNA]</scope>
    <source>
        <strain evidence="1 2">NEAU-Ht49</strain>
    </source>
</reference>
<dbReference type="AlphaFoldDB" id="A0A3M2LYG0"/>
<proteinExistence type="predicted"/>
<evidence type="ECO:0008006" key="3">
    <source>
        <dbReference type="Google" id="ProtNLM"/>
    </source>
</evidence>
<comment type="caution">
    <text evidence="1">The sequence shown here is derived from an EMBL/GenBank/DDBJ whole genome shotgun (WGS) entry which is preliminary data.</text>
</comment>
<accession>A0A3M2LYG0</accession>